<accession>A0A514LLF4</accession>
<name>A0A514LLF4_9BACI</name>
<evidence type="ECO:0000256" key="2">
    <source>
        <dbReference type="SAM" id="Phobius"/>
    </source>
</evidence>
<keyword evidence="3" id="KW-0732">Signal</keyword>
<dbReference type="KEGG" id="sale:EPH95_16920"/>
<sequence>MNVVKYTAFLSAIIILSVTFTSTINAHSYVENAGPAENETVEEATADKTTGQPADDGAENKTAAETIDGAEGGGGWITTAVLMLIIIGALVFFISRRNKT</sequence>
<evidence type="ECO:0000313" key="4">
    <source>
        <dbReference type="EMBL" id="QDI92656.1"/>
    </source>
</evidence>
<reference evidence="5" key="1">
    <citation type="submission" date="2019-01" db="EMBL/GenBank/DDBJ databases">
        <title>Genomic analysis of Salicibibacter sp. NKC3-5.</title>
        <authorList>
            <person name="Oh Y.J."/>
        </authorList>
    </citation>
    <scope>NUCLEOTIDE SEQUENCE [LARGE SCALE GENOMIC DNA]</scope>
    <source>
        <strain evidence="5">NKC3-5</strain>
    </source>
</reference>
<keyword evidence="2" id="KW-0812">Transmembrane</keyword>
<feature type="signal peptide" evidence="3">
    <location>
        <begin position="1"/>
        <end position="26"/>
    </location>
</feature>
<dbReference type="Proteomes" id="UP000319756">
    <property type="component" value="Chromosome"/>
</dbReference>
<keyword evidence="2" id="KW-1133">Transmembrane helix</keyword>
<dbReference type="EMBL" id="CP035485">
    <property type="protein sequence ID" value="QDI92656.1"/>
    <property type="molecule type" value="Genomic_DNA"/>
</dbReference>
<keyword evidence="5" id="KW-1185">Reference proteome</keyword>
<evidence type="ECO:0000313" key="5">
    <source>
        <dbReference type="Proteomes" id="UP000319756"/>
    </source>
</evidence>
<proteinExistence type="predicted"/>
<feature type="chain" id="PRO_5022233595" description="LPXTG cell wall anchor domain-containing protein" evidence="3">
    <location>
        <begin position="27"/>
        <end position="100"/>
    </location>
</feature>
<protein>
    <recommendedName>
        <fullName evidence="6">LPXTG cell wall anchor domain-containing protein</fullName>
    </recommendedName>
</protein>
<dbReference type="AlphaFoldDB" id="A0A514LLF4"/>
<keyword evidence="2" id="KW-0472">Membrane</keyword>
<feature type="transmembrane region" description="Helical" evidence="2">
    <location>
        <begin position="75"/>
        <end position="94"/>
    </location>
</feature>
<evidence type="ECO:0008006" key="6">
    <source>
        <dbReference type="Google" id="ProtNLM"/>
    </source>
</evidence>
<evidence type="ECO:0000256" key="1">
    <source>
        <dbReference type="SAM" id="MobiDB-lite"/>
    </source>
</evidence>
<dbReference type="OrthoDB" id="9994013at2"/>
<organism evidence="4 5">
    <name type="scientific">Salicibibacter halophilus</name>
    <dbReference type="NCBI Taxonomy" id="2502791"/>
    <lineage>
        <taxon>Bacteria</taxon>
        <taxon>Bacillati</taxon>
        <taxon>Bacillota</taxon>
        <taxon>Bacilli</taxon>
        <taxon>Bacillales</taxon>
        <taxon>Bacillaceae</taxon>
        <taxon>Salicibibacter</taxon>
    </lineage>
</organism>
<evidence type="ECO:0000256" key="3">
    <source>
        <dbReference type="SAM" id="SignalP"/>
    </source>
</evidence>
<feature type="region of interest" description="Disordered" evidence="1">
    <location>
        <begin position="33"/>
        <end position="67"/>
    </location>
</feature>
<gene>
    <name evidence="4" type="ORF">EPH95_16920</name>
</gene>
<dbReference type="RefSeq" id="WP_142091156.1">
    <property type="nucleotide sequence ID" value="NZ_CP035485.1"/>
</dbReference>